<dbReference type="Proteomes" id="UP000440041">
    <property type="component" value="Unassembled WGS sequence"/>
</dbReference>
<dbReference type="RefSeq" id="WP_152356299.1">
    <property type="nucleotide sequence ID" value="NZ_JBHLXF010000001.1"/>
</dbReference>
<dbReference type="EMBL" id="WBSO01000023">
    <property type="protein sequence ID" value="KAB8292699.1"/>
    <property type="molecule type" value="Genomic_DNA"/>
</dbReference>
<reference evidence="1 2" key="1">
    <citation type="submission" date="2019-09" db="EMBL/GenBank/DDBJ databases">
        <title>Characterization of the phylogenetic diversity of two novel species belonging to the genus Bifidobacterium: Bifidobacterium cebidarum sp. nov. and Bifidobacterium leontopitheci sp. nov.</title>
        <authorList>
            <person name="Lugli G.A."/>
            <person name="Duranti S."/>
            <person name="Milani C."/>
            <person name="Turroni F."/>
            <person name="Ventura M."/>
        </authorList>
    </citation>
    <scope>NUCLEOTIDE SEQUENCE [LARGE SCALE GENOMIC DNA]</scope>
    <source>
        <strain evidence="1 2">DSM 100238</strain>
    </source>
</reference>
<dbReference type="OrthoDB" id="128043at2"/>
<proteinExistence type="predicted"/>
<keyword evidence="2" id="KW-1185">Reference proteome</keyword>
<gene>
    <name evidence="1" type="ORF">DSM100238_1784</name>
</gene>
<protein>
    <submittedName>
        <fullName evidence="1">Uncharacterized protein</fullName>
    </submittedName>
</protein>
<sequence length="247" mass="28277">MSKHVSHYAQWQKRIAGTYQLMHDDMLATPLADEDVVAVRQVLSADPEEIRMACWRLGMNEKQLKDRGLLEDVDSVLEEWRELLPPRAKDIGCKVAGMGYQVCADPTVFSKAYGYPYLDGADSWRNGVEVTDGGDFTVYWWFDTEDGHLHRRGEHGMEEAMDVSGMPTWLAARFVLYGNPTVDQIDAEHEKLTMQGPVRYARVYGSLYVSRLDDLSNEHWLMTDGMTAREVAQWIMTGEEPSWRHAK</sequence>
<evidence type="ECO:0000313" key="2">
    <source>
        <dbReference type="Proteomes" id="UP000440041"/>
    </source>
</evidence>
<evidence type="ECO:0000313" key="1">
    <source>
        <dbReference type="EMBL" id="KAB8292699.1"/>
    </source>
</evidence>
<dbReference type="AlphaFoldDB" id="A0A6A2V5Y2"/>
<comment type="caution">
    <text evidence="1">The sequence shown here is derived from an EMBL/GenBank/DDBJ whole genome shotgun (WGS) entry which is preliminary data.</text>
</comment>
<name>A0A6A2V5Y2_9BIFI</name>
<accession>A0A6A2V5Y2</accession>
<organism evidence="1 2">
    <name type="scientific">Bifidobacterium apri</name>
    <dbReference type="NCBI Taxonomy" id="1769423"/>
    <lineage>
        <taxon>Bacteria</taxon>
        <taxon>Bacillati</taxon>
        <taxon>Actinomycetota</taxon>
        <taxon>Actinomycetes</taxon>
        <taxon>Bifidobacteriales</taxon>
        <taxon>Bifidobacteriaceae</taxon>
        <taxon>Bifidobacterium</taxon>
    </lineage>
</organism>